<dbReference type="Proteomes" id="UP001187425">
    <property type="component" value="Unassembled WGS sequence"/>
</dbReference>
<evidence type="ECO:0000313" key="4">
    <source>
        <dbReference type="EMBL" id="MDV7248196.1"/>
    </source>
</evidence>
<dbReference type="EMBL" id="LR828257">
    <property type="protein sequence ID" value="CAD0352224.1"/>
    <property type="molecule type" value="Genomic_DNA"/>
</dbReference>
<reference evidence="3 5" key="1">
    <citation type="submission" date="2020-07" db="EMBL/GenBank/DDBJ databases">
        <authorList>
            <person name="Pothier F. J."/>
        </authorList>
    </citation>
    <scope>NUCLEOTIDE SEQUENCE [LARGE SCALE GENOMIC DNA]</scope>
    <source>
        <strain evidence="3 5">CFBP 498</strain>
    </source>
</reference>
<dbReference type="Pfam" id="PF11259">
    <property type="entry name" value="DUF3060"/>
    <property type="match status" value="1"/>
</dbReference>
<keyword evidence="5" id="KW-1185">Reference proteome</keyword>
<evidence type="ECO:0000256" key="2">
    <source>
        <dbReference type="SAM" id="SignalP"/>
    </source>
</evidence>
<name>A0A6V7ELW8_9XANT</name>
<gene>
    <name evidence="3" type="ORF">CFBP498_37310</name>
    <name evidence="4" type="ORF">R4K57_07205</name>
</gene>
<sequence length="166" mass="16982">MRVTQTAVSLLTLASVLALSGCGGDGPAAQALSAVSSTLTDPASGADCGGKDLRITKDNADTIVNGECGAVTITASHGALNVEKARAIRVEGSSFTVLNKQVDELSIAGNNNTLNLTNLGSADIQGNQNLVLVREVKQVRFSGNDNTVNPSSKPTLDDRGSGNKLM</sequence>
<feature type="compositionally biased region" description="Basic and acidic residues" evidence="1">
    <location>
        <begin position="155"/>
        <end position="166"/>
    </location>
</feature>
<dbReference type="RefSeq" id="WP_074057762.1">
    <property type="nucleotide sequence ID" value="NZ_CP060399.1"/>
</dbReference>
<feature type="chain" id="PRO_5044655867" evidence="2">
    <location>
        <begin position="21"/>
        <end position="166"/>
    </location>
</feature>
<dbReference type="EMBL" id="JAWMQI010000019">
    <property type="protein sequence ID" value="MDV7248196.1"/>
    <property type="molecule type" value="Genomic_DNA"/>
</dbReference>
<evidence type="ECO:0000313" key="5">
    <source>
        <dbReference type="Proteomes" id="UP000515406"/>
    </source>
</evidence>
<dbReference type="Proteomes" id="UP000515406">
    <property type="component" value="Chromosome"/>
</dbReference>
<feature type="signal peptide" evidence="2">
    <location>
        <begin position="1"/>
        <end position="20"/>
    </location>
</feature>
<dbReference type="PROSITE" id="PS51257">
    <property type="entry name" value="PROKAR_LIPOPROTEIN"/>
    <property type="match status" value="1"/>
</dbReference>
<accession>A0A6V7ELW8</accession>
<keyword evidence="2" id="KW-0732">Signal</keyword>
<dbReference type="AlphaFoldDB" id="A0A6V7ELW8"/>
<dbReference type="EMBL" id="LR828257">
    <property type="protein sequence ID" value="CAD0352218.1"/>
    <property type="molecule type" value="Genomic_DNA"/>
</dbReference>
<evidence type="ECO:0000313" key="6">
    <source>
        <dbReference type="Proteomes" id="UP001187425"/>
    </source>
</evidence>
<dbReference type="GeneID" id="55511111"/>
<protein>
    <submittedName>
        <fullName evidence="4">DUF3060 domain-containing protein</fullName>
    </submittedName>
</protein>
<feature type="region of interest" description="Disordered" evidence="1">
    <location>
        <begin position="142"/>
        <end position="166"/>
    </location>
</feature>
<feature type="compositionally biased region" description="Polar residues" evidence="1">
    <location>
        <begin position="142"/>
        <end position="154"/>
    </location>
</feature>
<evidence type="ECO:0000256" key="1">
    <source>
        <dbReference type="SAM" id="MobiDB-lite"/>
    </source>
</evidence>
<proteinExistence type="predicted"/>
<reference evidence="4 6" key="2">
    <citation type="submission" date="2023-10" db="EMBL/GenBank/DDBJ databases">
        <title>A new tool for lettuce pathogen research.</title>
        <authorList>
            <person name="Horton K.N."/>
            <person name="Cseke L.J."/>
            <person name="Badiwe M."/>
            <person name="Tesfaye D."/>
            <person name="Klein A."/>
            <person name="Su J."/>
            <person name="Potnis N."/>
            <person name="Gassmann W."/>
        </authorList>
    </citation>
    <scope>NUCLEOTIDE SEQUENCE [LARGE SCALE GENOMIC DNA]</scope>
    <source>
        <strain evidence="4 6">JSKH1901</strain>
    </source>
</reference>
<evidence type="ECO:0000313" key="3">
    <source>
        <dbReference type="EMBL" id="CAD0352218.1"/>
    </source>
</evidence>
<organism evidence="3 5">
    <name type="scientific">Xanthomonas hortorum pv. vitians</name>
    <dbReference type="NCBI Taxonomy" id="83224"/>
    <lineage>
        <taxon>Bacteria</taxon>
        <taxon>Pseudomonadati</taxon>
        <taxon>Pseudomonadota</taxon>
        <taxon>Gammaproteobacteria</taxon>
        <taxon>Lysobacterales</taxon>
        <taxon>Lysobacteraceae</taxon>
        <taxon>Xanthomonas</taxon>
    </lineage>
</organism>
<dbReference type="InterPro" id="IPR021417">
    <property type="entry name" value="DUF3060"/>
</dbReference>